<dbReference type="Gene3D" id="2.40.10.340">
    <property type="entry name" value="Rod shape-determining protein MreC, domain 1"/>
    <property type="match status" value="1"/>
</dbReference>
<evidence type="ECO:0000256" key="3">
    <source>
        <dbReference type="ARBA" id="ARBA00022960"/>
    </source>
</evidence>
<organism evidence="8 9">
    <name type="scientific">Desulfocurvibacter africanus subsp. africanus str. Walvis Bay</name>
    <dbReference type="NCBI Taxonomy" id="690850"/>
    <lineage>
        <taxon>Bacteria</taxon>
        <taxon>Pseudomonadati</taxon>
        <taxon>Thermodesulfobacteriota</taxon>
        <taxon>Desulfovibrionia</taxon>
        <taxon>Desulfovibrionales</taxon>
        <taxon>Desulfovibrionaceae</taxon>
        <taxon>Desulfocurvibacter</taxon>
    </lineage>
</organism>
<evidence type="ECO:0000256" key="5">
    <source>
        <dbReference type="SAM" id="Coils"/>
    </source>
</evidence>
<evidence type="ECO:0000256" key="6">
    <source>
        <dbReference type="SAM" id="MobiDB-lite"/>
    </source>
</evidence>
<dbReference type="PANTHER" id="PTHR34138:SF1">
    <property type="entry name" value="CELL SHAPE-DETERMINING PROTEIN MREC"/>
    <property type="match status" value="1"/>
</dbReference>
<feature type="region of interest" description="Disordered" evidence="6">
    <location>
        <begin position="287"/>
        <end position="565"/>
    </location>
</feature>
<feature type="compositionally biased region" description="Polar residues" evidence="6">
    <location>
        <begin position="433"/>
        <end position="444"/>
    </location>
</feature>
<accession>F3Z112</accession>
<evidence type="ECO:0000313" key="9">
    <source>
        <dbReference type="Proteomes" id="UP000007844"/>
    </source>
</evidence>
<evidence type="ECO:0000256" key="2">
    <source>
        <dbReference type="ARBA" id="ARBA00013855"/>
    </source>
</evidence>
<feature type="compositionally biased region" description="Polar residues" evidence="6">
    <location>
        <begin position="466"/>
        <end position="481"/>
    </location>
</feature>
<gene>
    <name evidence="8" type="ORF">Desaf_1574</name>
</gene>
<dbReference type="Pfam" id="PF04085">
    <property type="entry name" value="MreC"/>
    <property type="match status" value="1"/>
</dbReference>
<feature type="compositionally biased region" description="Low complexity" evidence="6">
    <location>
        <begin position="377"/>
        <end position="389"/>
    </location>
</feature>
<dbReference type="Proteomes" id="UP000007844">
    <property type="component" value="Chromosome"/>
</dbReference>
<dbReference type="InterPro" id="IPR055342">
    <property type="entry name" value="MreC_beta-barrel_core"/>
</dbReference>
<keyword evidence="9" id="KW-1185">Reference proteome</keyword>
<proteinExistence type="inferred from homology"/>
<dbReference type="InterPro" id="IPR007221">
    <property type="entry name" value="MreC"/>
</dbReference>
<dbReference type="NCBIfam" id="TIGR00219">
    <property type="entry name" value="mreC"/>
    <property type="match status" value="1"/>
</dbReference>
<feature type="compositionally biased region" description="Polar residues" evidence="6">
    <location>
        <begin position="330"/>
        <end position="346"/>
    </location>
</feature>
<feature type="compositionally biased region" description="Polar residues" evidence="6">
    <location>
        <begin position="555"/>
        <end position="565"/>
    </location>
</feature>
<evidence type="ECO:0000256" key="4">
    <source>
        <dbReference type="ARBA" id="ARBA00032089"/>
    </source>
</evidence>
<name>F3Z112_DESAF</name>
<dbReference type="eggNOG" id="COG1792">
    <property type="taxonomic scope" value="Bacteria"/>
</dbReference>
<feature type="compositionally biased region" description="Polar residues" evidence="6">
    <location>
        <begin position="290"/>
        <end position="316"/>
    </location>
</feature>
<dbReference type="RefSeq" id="WP_014259688.1">
    <property type="nucleotide sequence ID" value="NC_016629.1"/>
</dbReference>
<dbReference type="PANTHER" id="PTHR34138">
    <property type="entry name" value="CELL SHAPE-DETERMINING PROTEIN MREC"/>
    <property type="match status" value="1"/>
</dbReference>
<feature type="compositionally biased region" description="Basic and acidic residues" evidence="6">
    <location>
        <begin position="517"/>
        <end position="528"/>
    </location>
</feature>
<reference evidence="8 9" key="1">
    <citation type="journal article" date="2011" name="J. Bacteriol.">
        <title>Genome sequence of the mercury-methylating and pleomorphic Desulfovibrio africanus Strain Walvis Bay.</title>
        <authorList>
            <person name="Brown S.D."/>
            <person name="Wall J.D."/>
            <person name="Kucken A.M."/>
            <person name="Gilmour C.C."/>
            <person name="Podar M."/>
            <person name="Brandt C.C."/>
            <person name="Teshima H."/>
            <person name="Detter J.C."/>
            <person name="Han C.S."/>
            <person name="Land M.L."/>
            <person name="Lucas S."/>
            <person name="Han J."/>
            <person name="Pennacchio L."/>
            <person name="Nolan M."/>
            <person name="Pitluck S."/>
            <person name="Woyke T."/>
            <person name="Goodwin L."/>
            <person name="Palumbo A.V."/>
            <person name="Elias D.A."/>
        </authorList>
    </citation>
    <scope>NUCLEOTIDE SEQUENCE [LARGE SCALE GENOMIC DNA]</scope>
    <source>
        <strain evidence="8 9">Walvis Bay</strain>
    </source>
</reference>
<dbReference type="AlphaFoldDB" id="F3Z112"/>
<evidence type="ECO:0000313" key="8">
    <source>
        <dbReference type="EMBL" id="EGJ49910.1"/>
    </source>
</evidence>
<evidence type="ECO:0000259" key="7">
    <source>
        <dbReference type="Pfam" id="PF04085"/>
    </source>
</evidence>
<protein>
    <recommendedName>
        <fullName evidence="2">Cell shape-determining protein MreC</fullName>
    </recommendedName>
    <alternativeName>
        <fullName evidence="4">Cell shape protein MreC</fullName>
    </alternativeName>
</protein>
<dbReference type="InterPro" id="IPR042177">
    <property type="entry name" value="Cell/Rod_1"/>
</dbReference>
<keyword evidence="5" id="KW-0175">Coiled coil</keyword>
<keyword evidence="3" id="KW-0133">Cell shape</keyword>
<comment type="similarity">
    <text evidence="1">Belongs to the MreC family.</text>
</comment>
<evidence type="ECO:0000256" key="1">
    <source>
        <dbReference type="ARBA" id="ARBA00009369"/>
    </source>
</evidence>
<sequence length="565" mass="60858">MRAGFVSRRIFLLLLIALFLYLSLYTWNLRYGYLDRLSEITGLEIAGTLLRPGNWVADEVSLRWRRYVHLVDVEQENERLRTALARMALDMARLREDSAKSKRLEHILEFKPPEQWQRQGARVIAHRLGPIGTLETFLVDKGAGDGIYEDAPAITADGAVGRILRVSPNNATVLLLSDPNSRIPVQGRDSRTTGVLMGHGQGEPLSVNYVPLNEPIEAGEILVSSGLARVFPKGIPVARVVTVERSDISLFKTVLAEPLVDVRNLEEVLLLTRQVVAEPETGVAEVVAPSTPSAKSGSAGVSQPQGVKPHNAQSQKPAVAQPKIPHKQAEQNPPATQKRATPTVQTKPAKPQADQALNPQGAQTNTSPAALTRKAQDSQAPKPQAAQASRLQDAQVRNQSPPKSIEQRSQAVQERTPLVQEAASKPQVAILQPQAQSNPAQSVPAQAASKEIKTAPVARTPAPEATASSTGNPQSSVSTQRPEPKVDQLATPATQTIPTPEAQPKEMAGQTAPAQAQERDRQSDDKVEGPAAQSTWPPALQSPPISAPTRPQPAPISQSEPAEQP</sequence>
<dbReference type="KEGG" id="daf:Desaf_1574"/>
<dbReference type="HOGENOM" id="CLU_482114_0_0_7"/>
<dbReference type="InterPro" id="IPR042175">
    <property type="entry name" value="Cell/Rod_MreC_2"/>
</dbReference>
<dbReference type="GO" id="GO:0005886">
    <property type="term" value="C:plasma membrane"/>
    <property type="evidence" value="ECO:0007669"/>
    <property type="project" value="TreeGrafter"/>
</dbReference>
<feature type="domain" description="Rod shape-determining protein MreC beta-barrel core" evidence="7">
    <location>
        <begin position="134"/>
        <end position="271"/>
    </location>
</feature>
<dbReference type="STRING" id="690850.Desaf_1574"/>
<dbReference type="EMBL" id="CP003221">
    <property type="protein sequence ID" value="EGJ49910.1"/>
    <property type="molecule type" value="Genomic_DNA"/>
</dbReference>
<feature type="coiled-coil region" evidence="5">
    <location>
        <begin position="70"/>
        <end position="97"/>
    </location>
</feature>
<dbReference type="GO" id="GO:0008360">
    <property type="term" value="P:regulation of cell shape"/>
    <property type="evidence" value="ECO:0007669"/>
    <property type="project" value="UniProtKB-KW"/>
</dbReference>
<feature type="compositionally biased region" description="Polar residues" evidence="6">
    <location>
        <begin position="390"/>
        <end position="413"/>
    </location>
</feature>
<dbReference type="Gene3D" id="2.40.10.350">
    <property type="entry name" value="Rod shape-determining protein MreC, domain 2"/>
    <property type="match status" value="1"/>
</dbReference>
<feature type="compositionally biased region" description="Polar residues" evidence="6">
    <location>
        <begin position="355"/>
        <end position="369"/>
    </location>
</feature>